<sequence>MLLLNTVVVLALASAPPAKPAARASCATTNIETALQHLEAHLKANADKPRVEISEEELARQVESGEYVESVAEEFIGKTWKVRDVPNGFVSTGDKNPDGTYEAALFKNPEGYHLVLMGEGMSVTHIEAFRCDKDGFKADNAVLRMSNKQAIQLYADAGLIAPKGKKGLQEKTLQDWGGSILTFHLPRKGRSIRITANVEEPASVYGKALGTLDYVDSKFVVRSLAKKPAP</sequence>
<accession>A0A3A8HSH7</accession>
<evidence type="ECO:0000313" key="2">
    <source>
        <dbReference type="EMBL" id="RKG73406.1"/>
    </source>
</evidence>
<evidence type="ECO:0000256" key="1">
    <source>
        <dbReference type="SAM" id="SignalP"/>
    </source>
</evidence>
<dbReference type="AlphaFoldDB" id="A0A3A8HSH7"/>
<keyword evidence="3" id="KW-1185">Reference proteome</keyword>
<feature type="signal peptide" evidence="1">
    <location>
        <begin position="1"/>
        <end position="20"/>
    </location>
</feature>
<keyword evidence="1" id="KW-0732">Signal</keyword>
<evidence type="ECO:0000313" key="3">
    <source>
        <dbReference type="Proteomes" id="UP000268094"/>
    </source>
</evidence>
<organism evidence="2 3">
    <name type="scientific">Corallococcus terminator</name>
    <dbReference type="NCBI Taxonomy" id="2316733"/>
    <lineage>
        <taxon>Bacteria</taxon>
        <taxon>Pseudomonadati</taxon>
        <taxon>Myxococcota</taxon>
        <taxon>Myxococcia</taxon>
        <taxon>Myxococcales</taxon>
        <taxon>Cystobacterineae</taxon>
        <taxon>Myxococcaceae</taxon>
        <taxon>Corallococcus</taxon>
    </lineage>
</organism>
<feature type="chain" id="PRO_5017247850" evidence="1">
    <location>
        <begin position="21"/>
        <end position="230"/>
    </location>
</feature>
<protein>
    <submittedName>
        <fullName evidence="2">Uncharacterized protein</fullName>
    </submittedName>
</protein>
<proteinExistence type="predicted"/>
<reference evidence="3" key="1">
    <citation type="submission" date="2018-09" db="EMBL/GenBank/DDBJ databases">
        <authorList>
            <person name="Livingstone P.G."/>
            <person name="Whitworth D.E."/>
        </authorList>
    </citation>
    <scope>NUCLEOTIDE SEQUENCE [LARGE SCALE GENOMIC DNA]</scope>
    <source>
        <strain evidence="3">CA054A</strain>
    </source>
</reference>
<dbReference type="EMBL" id="RAVZ01000412">
    <property type="protein sequence ID" value="RKG73406.1"/>
    <property type="molecule type" value="Genomic_DNA"/>
</dbReference>
<dbReference type="RefSeq" id="WP_120545191.1">
    <property type="nucleotide sequence ID" value="NZ_RAVZ01000412.1"/>
</dbReference>
<name>A0A3A8HSH7_9BACT</name>
<gene>
    <name evidence="2" type="ORF">D7V88_36460</name>
</gene>
<dbReference type="Proteomes" id="UP000268094">
    <property type="component" value="Unassembled WGS sequence"/>
</dbReference>
<dbReference type="OrthoDB" id="5518563at2"/>
<comment type="caution">
    <text evidence="2">The sequence shown here is derived from an EMBL/GenBank/DDBJ whole genome shotgun (WGS) entry which is preliminary data.</text>
</comment>